<dbReference type="EMBL" id="CP036262">
    <property type="protein sequence ID" value="QDS94524.1"/>
    <property type="molecule type" value="Genomic_DNA"/>
</dbReference>
<dbReference type="Proteomes" id="UP000320672">
    <property type="component" value="Chromosome"/>
</dbReference>
<dbReference type="KEGG" id="rml:FF011L_33030"/>
<proteinExistence type="predicted"/>
<dbReference type="RefSeq" id="WP_145352546.1">
    <property type="nucleotide sequence ID" value="NZ_CP036262.1"/>
</dbReference>
<gene>
    <name evidence="1" type="ORF">FF011L_33030</name>
</gene>
<dbReference type="AlphaFoldDB" id="A0A517MI29"/>
<protein>
    <submittedName>
        <fullName evidence="1">Uncharacterized protein</fullName>
    </submittedName>
</protein>
<dbReference type="OrthoDB" id="9838363at2"/>
<organism evidence="1 2">
    <name type="scientific">Roseimaritima multifibrata</name>
    <dbReference type="NCBI Taxonomy" id="1930274"/>
    <lineage>
        <taxon>Bacteria</taxon>
        <taxon>Pseudomonadati</taxon>
        <taxon>Planctomycetota</taxon>
        <taxon>Planctomycetia</taxon>
        <taxon>Pirellulales</taxon>
        <taxon>Pirellulaceae</taxon>
        <taxon>Roseimaritima</taxon>
    </lineage>
</organism>
<accession>A0A517MI29</accession>
<keyword evidence="2" id="KW-1185">Reference proteome</keyword>
<evidence type="ECO:0000313" key="1">
    <source>
        <dbReference type="EMBL" id="QDS94524.1"/>
    </source>
</evidence>
<reference evidence="1 2" key="1">
    <citation type="submission" date="2019-02" db="EMBL/GenBank/DDBJ databases">
        <title>Deep-cultivation of Planctomycetes and their phenomic and genomic characterization uncovers novel biology.</title>
        <authorList>
            <person name="Wiegand S."/>
            <person name="Jogler M."/>
            <person name="Boedeker C."/>
            <person name="Pinto D."/>
            <person name="Vollmers J."/>
            <person name="Rivas-Marin E."/>
            <person name="Kohn T."/>
            <person name="Peeters S.H."/>
            <person name="Heuer A."/>
            <person name="Rast P."/>
            <person name="Oberbeckmann S."/>
            <person name="Bunk B."/>
            <person name="Jeske O."/>
            <person name="Meyerdierks A."/>
            <person name="Storesund J.E."/>
            <person name="Kallscheuer N."/>
            <person name="Luecker S."/>
            <person name="Lage O.M."/>
            <person name="Pohl T."/>
            <person name="Merkel B.J."/>
            <person name="Hornburger P."/>
            <person name="Mueller R.-W."/>
            <person name="Bruemmer F."/>
            <person name="Labrenz M."/>
            <person name="Spormann A.M."/>
            <person name="Op den Camp H."/>
            <person name="Overmann J."/>
            <person name="Amann R."/>
            <person name="Jetten M.S.M."/>
            <person name="Mascher T."/>
            <person name="Medema M.H."/>
            <person name="Devos D.P."/>
            <person name="Kaster A.-K."/>
            <person name="Ovreas L."/>
            <person name="Rohde M."/>
            <person name="Galperin M.Y."/>
            <person name="Jogler C."/>
        </authorList>
    </citation>
    <scope>NUCLEOTIDE SEQUENCE [LARGE SCALE GENOMIC DNA]</scope>
    <source>
        <strain evidence="1 2">FF011L</strain>
    </source>
</reference>
<name>A0A517MI29_9BACT</name>
<evidence type="ECO:0000313" key="2">
    <source>
        <dbReference type="Proteomes" id="UP000320672"/>
    </source>
</evidence>
<sequence length="292" mass="32171">MISTKQPATTGVTPSELASAMVAALQSDRGQTSIHFPSTLSKLASQIGWEGSRKAIVKASCLRIFTDNVIVARRQTWDAPLALIDHVSALAEDSETLLFALKYRSQNKTKAHTPAELASVLTNRLGGDLRKQFRQSLQQRIQSQSLPRTVGCIAGGQGRPRLFQLQDLQPQAWQLAILAAENNNPVEDRQKKNVQVETVAPSSDRFELLFDAAFQRLCQSQGGHNFVDLASLRTALPEFSCQSFDTELRRLRIARRYRLSGAENRNDISPAQRSAGISEAGSLLIYAQRVGS</sequence>